<reference evidence="2 3" key="1">
    <citation type="submission" date="2023-11" db="EMBL/GenBank/DDBJ databases">
        <authorList>
            <person name="Okamura Y."/>
        </authorList>
    </citation>
    <scope>NUCLEOTIDE SEQUENCE [LARGE SCALE GENOMIC DNA]</scope>
</reference>
<keyword evidence="1" id="KW-0812">Transmembrane</keyword>
<protein>
    <submittedName>
        <fullName evidence="2">Uncharacterized protein</fullName>
    </submittedName>
</protein>
<dbReference type="AlphaFoldDB" id="A0AAV1IZG0"/>
<sequence length="72" mass="7873">MDGQFQMVQEDQLVVCSNCAEGEGEGGQQRAGRRFACRPLILLRLSLSSTVALGSTQMLGFVSKFSVDNYKL</sequence>
<accession>A0AAV1IZG0</accession>
<evidence type="ECO:0000313" key="2">
    <source>
        <dbReference type="EMBL" id="CAK1542131.1"/>
    </source>
</evidence>
<evidence type="ECO:0000313" key="3">
    <source>
        <dbReference type="Proteomes" id="UP001497472"/>
    </source>
</evidence>
<keyword evidence="1" id="KW-1133">Transmembrane helix</keyword>
<evidence type="ECO:0000256" key="1">
    <source>
        <dbReference type="SAM" id="Phobius"/>
    </source>
</evidence>
<feature type="transmembrane region" description="Helical" evidence="1">
    <location>
        <begin position="40"/>
        <end position="62"/>
    </location>
</feature>
<name>A0AAV1IZG0_9NEOP</name>
<comment type="caution">
    <text evidence="2">The sequence shown here is derived from an EMBL/GenBank/DDBJ whole genome shotgun (WGS) entry which is preliminary data.</text>
</comment>
<dbReference type="Proteomes" id="UP001497472">
    <property type="component" value="Unassembled WGS sequence"/>
</dbReference>
<dbReference type="EMBL" id="CAVLEF010000003">
    <property type="protein sequence ID" value="CAK1542131.1"/>
    <property type="molecule type" value="Genomic_DNA"/>
</dbReference>
<gene>
    <name evidence="2" type="ORF">LNINA_LOCUS2052</name>
</gene>
<organism evidence="2 3">
    <name type="scientific">Leptosia nina</name>
    <dbReference type="NCBI Taxonomy" id="320188"/>
    <lineage>
        <taxon>Eukaryota</taxon>
        <taxon>Metazoa</taxon>
        <taxon>Ecdysozoa</taxon>
        <taxon>Arthropoda</taxon>
        <taxon>Hexapoda</taxon>
        <taxon>Insecta</taxon>
        <taxon>Pterygota</taxon>
        <taxon>Neoptera</taxon>
        <taxon>Endopterygota</taxon>
        <taxon>Lepidoptera</taxon>
        <taxon>Glossata</taxon>
        <taxon>Ditrysia</taxon>
        <taxon>Papilionoidea</taxon>
        <taxon>Pieridae</taxon>
        <taxon>Pierinae</taxon>
        <taxon>Leptosia</taxon>
    </lineage>
</organism>
<proteinExistence type="predicted"/>
<keyword evidence="1" id="KW-0472">Membrane</keyword>
<keyword evidence="3" id="KW-1185">Reference proteome</keyword>